<gene>
    <name evidence="1" type="ORF">Moror_9570</name>
</gene>
<sequence>MPLPLPGGETLWQRKRHFAESLQNHPVVATTNSGWKSLSWKVVESGAEVWLSTSCDCHAIYSEYRE</sequence>
<dbReference type="Proteomes" id="UP000017559">
    <property type="component" value="Unassembled WGS sequence"/>
</dbReference>
<comment type="caution">
    <text evidence="1">The sequence shown here is derived from an EMBL/GenBank/DDBJ whole genome shotgun (WGS) entry which is preliminary data.</text>
</comment>
<dbReference type="EMBL" id="AWSO01000378">
    <property type="protein sequence ID" value="ESK91105.1"/>
    <property type="molecule type" value="Genomic_DNA"/>
</dbReference>
<name>V2XF43_MONRO</name>
<evidence type="ECO:0000313" key="2">
    <source>
        <dbReference type="Proteomes" id="UP000017559"/>
    </source>
</evidence>
<protein>
    <submittedName>
        <fullName evidence="1">Uncharacterized protein</fullName>
    </submittedName>
</protein>
<dbReference type="HOGENOM" id="CLU_2831745_0_0_1"/>
<organism evidence="1 2">
    <name type="scientific">Moniliophthora roreri (strain MCA 2997)</name>
    <name type="common">Cocoa frosty pod rot fungus</name>
    <name type="synonym">Crinipellis roreri</name>
    <dbReference type="NCBI Taxonomy" id="1381753"/>
    <lineage>
        <taxon>Eukaryota</taxon>
        <taxon>Fungi</taxon>
        <taxon>Dikarya</taxon>
        <taxon>Basidiomycota</taxon>
        <taxon>Agaricomycotina</taxon>
        <taxon>Agaricomycetes</taxon>
        <taxon>Agaricomycetidae</taxon>
        <taxon>Agaricales</taxon>
        <taxon>Marasmiineae</taxon>
        <taxon>Marasmiaceae</taxon>
        <taxon>Moniliophthora</taxon>
    </lineage>
</organism>
<accession>V2XF43</accession>
<dbReference type="AlphaFoldDB" id="V2XF43"/>
<keyword evidence="2" id="KW-1185">Reference proteome</keyword>
<evidence type="ECO:0000313" key="1">
    <source>
        <dbReference type="EMBL" id="ESK91105.1"/>
    </source>
</evidence>
<reference evidence="1 2" key="1">
    <citation type="journal article" date="2014" name="BMC Genomics">
        <title>Genome and secretome analysis of the hemibiotrophic fungal pathogen, Moniliophthora roreri, which causes frosty pod rot disease of cacao: mechanisms of the biotrophic and necrotrophic phases.</title>
        <authorList>
            <person name="Meinhardt L.W."/>
            <person name="Costa G.G.L."/>
            <person name="Thomazella D.P.T."/>
            <person name="Teixeira P.J.P.L."/>
            <person name="Carazzolle M.F."/>
            <person name="Schuster S.C."/>
            <person name="Carlson J.E."/>
            <person name="Guiltinan M.J."/>
            <person name="Mieczkowski P."/>
            <person name="Farmer A."/>
            <person name="Ramaraj T."/>
            <person name="Crozier J."/>
            <person name="Davis R.E."/>
            <person name="Shao J."/>
            <person name="Melnick R.L."/>
            <person name="Pereira G.A.G."/>
            <person name="Bailey B.A."/>
        </authorList>
    </citation>
    <scope>NUCLEOTIDE SEQUENCE [LARGE SCALE GENOMIC DNA]</scope>
    <source>
        <strain evidence="1 2">MCA 2997</strain>
    </source>
</reference>
<proteinExistence type="predicted"/>
<dbReference type="KEGG" id="mrr:Moror_9570"/>